<organism evidence="2 3">
    <name type="scientific">Trypanosoma brucei gambiense (strain MHOM/CI/86/DAL972)</name>
    <dbReference type="NCBI Taxonomy" id="679716"/>
    <lineage>
        <taxon>Eukaryota</taxon>
        <taxon>Discoba</taxon>
        <taxon>Euglenozoa</taxon>
        <taxon>Kinetoplastea</taxon>
        <taxon>Metakinetoplastina</taxon>
        <taxon>Trypanosomatida</taxon>
        <taxon>Trypanosomatidae</taxon>
        <taxon>Trypanosoma</taxon>
    </lineage>
</organism>
<dbReference type="GeneID" id="23866060"/>
<gene>
    <name evidence="2" type="ORF">TbgDal_X9350</name>
</gene>
<keyword evidence="1" id="KW-0472">Membrane</keyword>
<sequence length="105" mass="12261">MVESNEKCSSVSGFFVQRNRLYYSYNLNPISILISQDPFVASMQSQKVIMKVIRTSIAYLDRRELYIYGRNLPVCLRLCVQVLFGFVLCLYFRCVKILLVANIYL</sequence>
<feature type="transmembrane region" description="Helical" evidence="1">
    <location>
        <begin position="78"/>
        <end position="104"/>
    </location>
</feature>
<keyword evidence="1" id="KW-0812">Transmembrane</keyword>
<evidence type="ECO:0000313" key="3">
    <source>
        <dbReference type="Proteomes" id="UP000002316"/>
    </source>
</evidence>
<dbReference type="Proteomes" id="UP000002316">
    <property type="component" value="Chromosome 10"/>
</dbReference>
<dbReference type="AlphaFoldDB" id="D0A3K0"/>
<name>D0A3K0_TRYB9</name>
<proteinExistence type="predicted"/>
<dbReference type="EMBL" id="FN554973">
    <property type="protein sequence ID" value="CBH15844.1"/>
    <property type="molecule type" value="Genomic_DNA"/>
</dbReference>
<protein>
    <submittedName>
        <fullName evidence="2">Uncharacterized protein</fullName>
    </submittedName>
</protein>
<evidence type="ECO:0000313" key="2">
    <source>
        <dbReference type="EMBL" id="CBH15844.1"/>
    </source>
</evidence>
<keyword evidence="1" id="KW-1133">Transmembrane helix</keyword>
<accession>D0A3K0</accession>
<dbReference type="RefSeq" id="XP_011778108.1">
    <property type="nucleotide sequence ID" value="XM_011779806.1"/>
</dbReference>
<reference evidence="3" key="1">
    <citation type="journal article" date="2010" name="PLoS Negl. Trop. Dis.">
        <title>The genome sequence of Trypanosoma brucei gambiense, causative agent of chronic human african trypanosomiasis.</title>
        <authorList>
            <person name="Jackson A.P."/>
            <person name="Sanders M."/>
            <person name="Berry A."/>
            <person name="McQuillan J."/>
            <person name="Aslett M.A."/>
            <person name="Quail M.A."/>
            <person name="Chukualim B."/>
            <person name="Capewell P."/>
            <person name="MacLeod A."/>
            <person name="Melville S.E."/>
            <person name="Gibson W."/>
            <person name="Barry J.D."/>
            <person name="Berriman M."/>
            <person name="Hertz-Fowler C."/>
        </authorList>
    </citation>
    <scope>NUCLEOTIDE SEQUENCE [LARGE SCALE GENOMIC DNA]</scope>
    <source>
        <strain evidence="3">MHOM/CI/86/DAL972</strain>
    </source>
</reference>
<evidence type="ECO:0000256" key="1">
    <source>
        <dbReference type="SAM" id="Phobius"/>
    </source>
</evidence>
<dbReference type="KEGG" id="tbg:TbgDal_X9350"/>